<dbReference type="EMBL" id="JASPKY010000076">
    <property type="protein sequence ID" value="KAK9739295.1"/>
    <property type="molecule type" value="Genomic_DNA"/>
</dbReference>
<comment type="caution">
    <text evidence="1">The sequence shown here is derived from an EMBL/GenBank/DDBJ whole genome shotgun (WGS) entry which is preliminary data.</text>
</comment>
<proteinExistence type="predicted"/>
<gene>
    <name evidence="1" type="ORF">QE152_g9061</name>
</gene>
<reference evidence="1 2" key="1">
    <citation type="journal article" date="2024" name="BMC Genomics">
        <title>De novo assembly and annotation of Popillia japonica's genome with initial clues to its potential as an invasive pest.</title>
        <authorList>
            <person name="Cucini C."/>
            <person name="Boschi S."/>
            <person name="Funari R."/>
            <person name="Cardaioli E."/>
            <person name="Iannotti N."/>
            <person name="Marturano G."/>
            <person name="Paoli F."/>
            <person name="Bruttini M."/>
            <person name="Carapelli A."/>
            <person name="Frati F."/>
            <person name="Nardi F."/>
        </authorList>
    </citation>
    <scope>NUCLEOTIDE SEQUENCE [LARGE SCALE GENOMIC DNA]</scope>
    <source>
        <strain evidence="1">DMR45628</strain>
    </source>
</reference>
<evidence type="ECO:0000313" key="1">
    <source>
        <dbReference type="EMBL" id="KAK9739295.1"/>
    </source>
</evidence>
<protein>
    <submittedName>
        <fullName evidence="1">Uncharacterized protein</fullName>
    </submittedName>
</protein>
<name>A0AAW1LYX7_POPJA</name>
<dbReference type="AlphaFoldDB" id="A0AAW1LYX7"/>
<accession>A0AAW1LYX7</accession>
<evidence type="ECO:0000313" key="2">
    <source>
        <dbReference type="Proteomes" id="UP001458880"/>
    </source>
</evidence>
<keyword evidence="2" id="KW-1185">Reference proteome</keyword>
<sequence>MFANQEQIAHQASKNQNQINSLQAYYHRTLLLEELRQQVKELFDATTFAKAGILHPLVIAPDILLSSIKNLHLNILENVVLPSVSQTYPNNTFRNKNELWTAIENAWEELSEDQDIREPVKMRGRQVLQKS</sequence>
<organism evidence="1 2">
    <name type="scientific">Popillia japonica</name>
    <name type="common">Japanese beetle</name>
    <dbReference type="NCBI Taxonomy" id="7064"/>
    <lineage>
        <taxon>Eukaryota</taxon>
        <taxon>Metazoa</taxon>
        <taxon>Ecdysozoa</taxon>
        <taxon>Arthropoda</taxon>
        <taxon>Hexapoda</taxon>
        <taxon>Insecta</taxon>
        <taxon>Pterygota</taxon>
        <taxon>Neoptera</taxon>
        <taxon>Endopterygota</taxon>
        <taxon>Coleoptera</taxon>
        <taxon>Polyphaga</taxon>
        <taxon>Scarabaeiformia</taxon>
        <taxon>Scarabaeidae</taxon>
        <taxon>Rutelinae</taxon>
        <taxon>Popillia</taxon>
    </lineage>
</organism>
<dbReference type="Proteomes" id="UP001458880">
    <property type="component" value="Unassembled WGS sequence"/>
</dbReference>